<keyword evidence="1" id="KW-0175">Coiled coil</keyword>
<feature type="coiled-coil region" evidence="1">
    <location>
        <begin position="61"/>
        <end position="120"/>
    </location>
</feature>
<dbReference type="NCBIfam" id="TIGR02780">
    <property type="entry name" value="TrbJ_Ti"/>
    <property type="match status" value="1"/>
</dbReference>
<dbReference type="EMBL" id="QUMX01000031">
    <property type="protein sequence ID" value="REG38402.1"/>
    <property type="molecule type" value="Genomic_DNA"/>
</dbReference>
<comment type="caution">
    <text evidence="2">The sequence shown here is derived from an EMBL/GenBank/DDBJ whole genome shotgun (WGS) entry which is preliminary data.</text>
</comment>
<evidence type="ECO:0000256" key="1">
    <source>
        <dbReference type="SAM" id="Coils"/>
    </source>
</evidence>
<dbReference type="Proteomes" id="UP000256794">
    <property type="component" value="Unassembled WGS sequence"/>
</dbReference>
<reference evidence="2 3" key="1">
    <citation type="submission" date="2018-08" db="EMBL/GenBank/DDBJ databases">
        <title>Genomic Encyclopedia of Archaeal and Bacterial Type Strains, Phase II (KMG-II): from individual species to whole genera.</title>
        <authorList>
            <person name="Goeker M."/>
        </authorList>
    </citation>
    <scope>NUCLEOTIDE SEQUENCE [LARGE SCALE GENOMIC DNA]</scope>
    <source>
        <strain evidence="2 3">DSM 582</strain>
    </source>
</reference>
<evidence type="ECO:0000313" key="3">
    <source>
        <dbReference type="Proteomes" id="UP000256794"/>
    </source>
</evidence>
<dbReference type="RefSeq" id="WP_052096173.1">
    <property type="nucleotide sequence ID" value="NZ_JRKO01000051.1"/>
</dbReference>
<dbReference type="InterPro" id="IPR014147">
    <property type="entry name" value="T4SS_TrbJ"/>
</dbReference>
<proteinExistence type="predicted"/>
<accession>A0AAQ0HF53</accession>
<evidence type="ECO:0000313" key="2">
    <source>
        <dbReference type="EMBL" id="REG38402.1"/>
    </source>
</evidence>
<dbReference type="AlphaFoldDB" id="A0AAQ0HF53"/>
<keyword evidence="3" id="KW-1185">Reference proteome</keyword>
<organism evidence="2 3">
    <name type="scientific">Paracoccus versutus</name>
    <name type="common">Thiobacillus versutus</name>
    <dbReference type="NCBI Taxonomy" id="34007"/>
    <lineage>
        <taxon>Bacteria</taxon>
        <taxon>Pseudomonadati</taxon>
        <taxon>Pseudomonadota</taxon>
        <taxon>Alphaproteobacteria</taxon>
        <taxon>Rhodobacterales</taxon>
        <taxon>Paracoccaceae</taxon>
        <taxon>Paracoccus</taxon>
    </lineage>
</organism>
<sequence length="266" mass="28730">MTRSTTITRQHPIGTLARTSLLALTLAAPLVLAPILTPPAHAFFGGFGRIVYDPTNHAENLLTAARTLEQINNQIASLQNEAQVLINQARNLTSLPHSSLHQLQQNVSRTQQLLDEAQNIAFDVQDIDRMFQQDYGNLSPAASDAQIIADARTRWQNSVGGLQDAMRVQAGVTGNIDSNRAEMSDLINESQNAVGALQATQAGNQLLALQSQQISDLIAVVSANGRADALSEAERATAAEQGRIQRERFLTPGAGYQPGNARMFNN</sequence>
<gene>
    <name evidence="2" type="ORF">ATH84_103135</name>
</gene>
<name>A0AAQ0HF53_PARVE</name>
<protein>
    <submittedName>
        <fullName evidence="2">P-type conjugative transfer protein TrbJ</fullName>
    </submittedName>
</protein>
<dbReference type="NCBIfam" id="NF010448">
    <property type="entry name" value="PRK13874.1"/>
    <property type="match status" value="1"/>
</dbReference>